<feature type="site" description="Important for hydroxyacyl-coenzyme A dehydrogenase activity" evidence="41">
    <location>
        <position position="508"/>
    </location>
</feature>
<dbReference type="GO" id="GO:0005743">
    <property type="term" value="C:mitochondrial inner membrane"/>
    <property type="evidence" value="ECO:0007669"/>
    <property type="project" value="UniProtKB-SubCell"/>
</dbReference>
<dbReference type="InterPro" id="IPR050136">
    <property type="entry name" value="FA_oxidation_alpha_subunit"/>
</dbReference>
<feature type="domain" description="3-hydroxyacyl-CoA dehydrogenase C-terminal" evidence="42">
    <location>
        <begin position="688"/>
        <end position="772"/>
    </location>
</feature>
<comment type="catalytic activity">
    <reaction evidence="23">
        <text>(3S)-hydroxydecanoyl-CoA + NAD(+) = 3-oxodecanoyl-CoA + NADH + H(+)</text>
        <dbReference type="Rhea" id="RHEA:31187"/>
        <dbReference type="ChEBI" id="CHEBI:15378"/>
        <dbReference type="ChEBI" id="CHEBI:57540"/>
        <dbReference type="ChEBI" id="CHEBI:57945"/>
        <dbReference type="ChEBI" id="CHEBI:62548"/>
        <dbReference type="ChEBI" id="CHEBI:62616"/>
    </reaction>
    <physiologicalReaction direction="left-to-right" evidence="23">
        <dbReference type="Rhea" id="RHEA:31188"/>
    </physiologicalReaction>
</comment>
<name>A0A090L7U0_STRRB</name>
<dbReference type="AlphaFoldDB" id="A0A090L7U0"/>
<keyword evidence="11" id="KW-0276">Fatty acid metabolism</keyword>
<dbReference type="GeneID" id="36378161"/>
<evidence type="ECO:0000256" key="14">
    <source>
        <dbReference type="ARBA" id="ARBA00023002"/>
    </source>
</evidence>
<dbReference type="GO" id="GO:0016740">
    <property type="term" value="F:transferase activity"/>
    <property type="evidence" value="ECO:0007669"/>
    <property type="project" value="UniProtKB-KW"/>
</dbReference>
<comment type="pathway">
    <text evidence="3">Lipid metabolism; fatty acid beta-oxidation.</text>
</comment>
<keyword evidence="8" id="KW-0597">Phosphoprotein</keyword>
<dbReference type="OrthoDB" id="5958943at2759"/>
<dbReference type="Gene3D" id="3.90.226.10">
    <property type="entry name" value="2-enoyl-CoA Hydratase, Chain A, domain 1"/>
    <property type="match status" value="1"/>
</dbReference>
<keyword evidence="7" id="KW-0488">Methylation</keyword>
<keyword evidence="16" id="KW-0443">Lipid metabolism</keyword>
<evidence type="ECO:0000256" key="38">
    <source>
        <dbReference type="ARBA" id="ARBA00077617"/>
    </source>
</evidence>
<evidence type="ECO:0000256" key="40">
    <source>
        <dbReference type="PIRSR" id="PIRSR612803-1"/>
    </source>
</evidence>
<evidence type="ECO:0000256" key="15">
    <source>
        <dbReference type="ARBA" id="ARBA00023027"/>
    </source>
</evidence>
<evidence type="ECO:0000256" key="30">
    <source>
        <dbReference type="ARBA" id="ARBA00052711"/>
    </source>
</evidence>
<evidence type="ECO:0000256" key="6">
    <source>
        <dbReference type="ARBA" id="ARBA00012076"/>
    </source>
</evidence>
<evidence type="ECO:0000259" key="42">
    <source>
        <dbReference type="Pfam" id="PF00725"/>
    </source>
</evidence>
<dbReference type="UniPathway" id="UPA00659"/>
<keyword evidence="17" id="KW-0496">Mitochondrion</keyword>
<dbReference type="InterPro" id="IPR012803">
    <property type="entry name" value="Fa_ox_alpha_mit"/>
</dbReference>
<evidence type="ECO:0000256" key="22">
    <source>
        <dbReference type="ARBA" id="ARBA00047613"/>
    </source>
</evidence>
<evidence type="ECO:0000256" key="17">
    <source>
        <dbReference type="ARBA" id="ARBA00023128"/>
    </source>
</evidence>
<evidence type="ECO:0000256" key="36">
    <source>
        <dbReference type="ARBA" id="ARBA00066806"/>
    </source>
</evidence>
<evidence type="ECO:0000256" key="13">
    <source>
        <dbReference type="ARBA" id="ARBA00022990"/>
    </source>
</evidence>
<evidence type="ECO:0000259" key="43">
    <source>
        <dbReference type="Pfam" id="PF02737"/>
    </source>
</evidence>
<dbReference type="InterPro" id="IPR006108">
    <property type="entry name" value="3HC_DH_C"/>
</dbReference>
<evidence type="ECO:0000256" key="12">
    <source>
        <dbReference type="ARBA" id="ARBA00022946"/>
    </source>
</evidence>
<dbReference type="NCBIfam" id="TIGR02441">
    <property type="entry name" value="fa_ox_alpha_mit"/>
    <property type="match status" value="1"/>
</dbReference>
<dbReference type="PANTHER" id="PTHR43612:SF3">
    <property type="entry name" value="TRIFUNCTIONAL ENZYME SUBUNIT ALPHA, MITOCHONDRIAL"/>
    <property type="match status" value="1"/>
</dbReference>
<accession>A0A090L7U0</accession>
<evidence type="ECO:0000256" key="32">
    <source>
        <dbReference type="ARBA" id="ARBA00052860"/>
    </source>
</evidence>
<evidence type="ECO:0000256" key="31">
    <source>
        <dbReference type="ARBA" id="ARBA00052834"/>
    </source>
</evidence>
<evidence type="ECO:0000313" key="46">
    <source>
        <dbReference type="WBParaSite" id="SRAE_2000047300.1"/>
    </source>
</evidence>
<feature type="domain" description="3-hydroxyacyl-CoA dehydrogenase NAD binding" evidence="43">
    <location>
        <begin position="374"/>
        <end position="552"/>
    </location>
</feature>
<evidence type="ECO:0000256" key="19">
    <source>
        <dbReference type="ARBA" id="ARBA00023239"/>
    </source>
</evidence>
<evidence type="ECO:0000256" key="29">
    <source>
        <dbReference type="ARBA" id="ARBA00052224"/>
    </source>
</evidence>
<comment type="catalytic activity">
    <reaction evidence="1">
        <text>(3S)-hydroxyhexadecanoyl-CoA = (2E)-hexadecenoyl-CoA + H2O</text>
        <dbReference type="Rhea" id="RHEA:31163"/>
        <dbReference type="ChEBI" id="CHEBI:15377"/>
        <dbReference type="ChEBI" id="CHEBI:61526"/>
        <dbReference type="ChEBI" id="CHEBI:62613"/>
    </reaction>
    <physiologicalReaction direction="right-to-left" evidence="1">
        <dbReference type="Rhea" id="RHEA:31165"/>
    </physiologicalReaction>
</comment>
<evidence type="ECO:0000256" key="4">
    <source>
        <dbReference type="ARBA" id="ARBA00007005"/>
    </source>
</evidence>
<dbReference type="InterPro" id="IPR001753">
    <property type="entry name" value="Enoyl-CoA_hydra/iso"/>
</dbReference>
<reference evidence="46" key="3">
    <citation type="submission" date="2020-12" db="UniProtKB">
        <authorList>
            <consortium name="WormBaseParasite"/>
        </authorList>
    </citation>
    <scope>IDENTIFICATION</scope>
</reference>
<evidence type="ECO:0000256" key="2">
    <source>
        <dbReference type="ARBA" id="ARBA00004273"/>
    </source>
</evidence>
<comment type="subcellular location">
    <subcellularLocation>
        <location evidence="2">Mitochondrion inner membrane</location>
    </subcellularLocation>
</comment>
<dbReference type="CDD" id="cd06558">
    <property type="entry name" value="crotonase-like"/>
    <property type="match status" value="1"/>
</dbReference>
<evidence type="ECO:0000256" key="3">
    <source>
        <dbReference type="ARBA" id="ARBA00005005"/>
    </source>
</evidence>
<dbReference type="EC" id="4.2.1.17" evidence="6"/>
<proteinExistence type="inferred from homology"/>
<comment type="catalytic activity">
    <reaction evidence="29">
        <text>(3S)-hydroxyoctanoyl-CoA + NAD(+) = 3-oxooctanoyl-CoA + NADH + H(+)</text>
        <dbReference type="Rhea" id="RHEA:31195"/>
        <dbReference type="ChEBI" id="CHEBI:15378"/>
        <dbReference type="ChEBI" id="CHEBI:57540"/>
        <dbReference type="ChEBI" id="CHEBI:57945"/>
        <dbReference type="ChEBI" id="CHEBI:62617"/>
        <dbReference type="ChEBI" id="CHEBI:62619"/>
    </reaction>
    <physiologicalReaction direction="left-to-right" evidence="29">
        <dbReference type="Rhea" id="RHEA:31196"/>
    </physiologicalReaction>
</comment>
<comment type="catalytic activity">
    <reaction evidence="22">
        <text>(3S)-hydroxyhexadecanoyl-CoA + NAD(+) = 3-oxohexadecanoyl-CoA + NADH + H(+)</text>
        <dbReference type="Rhea" id="RHEA:31159"/>
        <dbReference type="ChEBI" id="CHEBI:15378"/>
        <dbReference type="ChEBI" id="CHEBI:57349"/>
        <dbReference type="ChEBI" id="CHEBI:57540"/>
        <dbReference type="ChEBI" id="CHEBI:57945"/>
        <dbReference type="ChEBI" id="CHEBI:62613"/>
    </reaction>
    <physiologicalReaction direction="left-to-right" evidence="22">
        <dbReference type="Rhea" id="RHEA:31160"/>
    </physiologicalReaction>
</comment>
<keyword evidence="14" id="KW-0560">Oxidoreductase</keyword>
<evidence type="ECO:0000256" key="7">
    <source>
        <dbReference type="ARBA" id="ARBA00022481"/>
    </source>
</evidence>
<evidence type="ECO:0000256" key="11">
    <source>
        <dbReference type="ARBA" id="ARBA00022832"/>
    </source>
</evidence>
<evidence type="ECO:0000256" key="20">
    <source>
        <dbReference type="ARBA" id="ARBA00023268"/>
    </source>
</evidence>
<dbReference type="SUPFAM" id="SSF51735">
    <property type="entry name" value="NAD(P)-binding Rossmann-fold domains"/>
    <property type="match status" value="1"/>
</dbReference>
<keyword evidence="20" id="KW-0511">Multifunctional enzyme</keyword>
<evidence type="ECO:0000256" key="23">
    <source>
        <dbReference type="ARBA" id="ARBA00048361"/>
    </source>
</evidence>
<dbReference type="GO" id="GO:0016507">
    <property type="term" value="C:mitochondrial fatty acid beta-oxidation multienzyme complex"/>
    <property type="evidence" value="ECO:0007669"/>
    <property type="project" value="InterPro"/>
</dbReference>
<dbReference type="OMA" id="ESTTIRW"/>
<comment type="subunit">
    <text evidence="35">Heterotetramer of 2 alpha/HADHA and 2 beta/HADHB subunits; forms the mitochondrial trifunctional enzyme. Also purified as higher order heterooligomers including a 4 alpha/HADHA and 4 beta/HADHB heterooligomer which physiological significance remains unclear. The mitochondrial trifunctional enzyme interacts with MTLN.</text>
</comment>
<dbReference type="Proteomes" id="UP000035682">
    <property type="component" value="Unplaced"/>
</dbReference>
<evidence type="ECO:0000256" key="37">
    <source>
        <dbReference type="ARBA" id="ARBA00068347"/>
    </source>
</evidence>
<keyword evidence="19" id="KW-0456">Lyase</keyword>
<evidence type="ECO:0000313" key="47">
    <source>
        <dbReference type="WormBase" id="SRAE_2000047300"/>
    </source>
</evidence>
<dbReference type="Gene3D" id="3.40.50.720">
    <property type="entry name" value="NAD(P)-binding Rossmann-like Domain"/>
    <property type="match status" value="1"/>
</dbReference>
<dbReference type="PANTHER" id="PTHR43612">
    <property type="entry name" value="TRIFUNCTIONAL ENZYME SUBUNIT ALPHA"/>
    <property type="match status" value="1"/>
</dbReference>
<evidence type="ECO:0000256" key="28">
    <source>
        <dbReference type="ARBA" id="ARBA00051877"/>
    </source>
</evidence>
<dbReference type="InterPro" id="IPR036291">
    <property type="entry name" value="NAD(P)-bd_dom_sf"/>
</dbReference>
<comment type="catalytic activity">
    <reaction evidence="34">
        <text>1'-[1,2-di-(9Z,12Z-octadecadienoyl)-sn-glycero-3-phospho]-3'-[1-(9Z,12Z-octadecadienoyl)-sn-glycero-3-phospho]-glycerol + hexadecanoyl-CoA = 1'-[1,2-di-(9Z,12Z-octadecadienoyl)-sn-glycero-3-phospho]-3'-[1-(9Z,12Z-octadecadienoyl)-2-hexadecanoyl-sn-glycero-3-phospho]-glycerol + CoA</text>
        <dbReference type="Rhea" id="RHEA:43680"/>
        <dbReference type="ChEBI" id="CHEBI:57287"/>
        <dbReference type="ChEBI" id="CHEBI:57379"/>
        <dbReference type="ChEBI" id="CHEBI:83580"/>
        <dbReference type="ChEBI" id="CHEBI:83583"/>
    </reaction>
    <physiologicalReaction direction="left-to-right" evidence="34">
        <dbReference type="Rhea" id="RHEA:43681"/>
    </physiologicalReaction>
</comment>
<organism evidence="44">
    <name type="scientific">Strongyloides ratti</name>
    <name type="common">Parasitic roundworm</name>
    <dbReference type="NCBI Taxonomy" id="34506"/>
    <lineage>
        <taxon>Eukaryota</taxon>
        <taxon>Metazoa</taxon>
        <taxon>Ecdysozoa</taxon>
        <taxon>Nematoda</taxon>
        <taxon>Chromadorea</taxon>
        <taxon>Rhabditida</taxon>
        <taxon>Tylenchina</taxon>
        <taxon>Panagrolaimomorpha</taxon>
        <taxon>Strongyloidoidea</taxon>
        <taxon>Strongyloididae</taxon>
        <taxon>Strongyloides</taxon>
    </lineage>
</organism>
<keyword evidence="9" id="KW-0808">Transferase</keyword>
<comment type="catalytic activity">
    <reaction evidence="32">
        <text>1'-[1,2-di-(9Z,12Z-octadecadienoyl)-sn-glycero-3-phospho]-3'-[1-(9Z,12Z-octadecadienoyl)-sn-glycero-3-phospho]-glycerol + (9Z)-octadecenoyl-CoA = 1'-[1,2-di-(9Z,12Z-octadecadienoyl)-sn-glycero-3-phospho]-3'-[1-(9Z,12Z-octadecadienoyl)-2-(9Z-octadecenoyl)-sn-glycero-3-phospho]-glycerol + CoA</text>
        <dbReference type="Rhea" id="RHEA:43676"/>
        <dbReference type="ChEBI" id="CHEBI:57287"/>
        <dbReference type="ChEBI" id="CHEBI:57387"/>
        <dbReference type="ChEBI" id="CHEBI:83580"/>
        <dbReference type="ChEBI" id="CHEBI:83582"/>
    </reaction>
    <physiologicalReaction direction="left-to-right" evidence="32">
        <dbReference type="Rhea" id="RHEA:43677"/>
    </physiologicalReaction>
</comment>
<keyword evidence="45" id="KW-1185">Reference proteome</keyword>
<evidence type="ECO:0000256" key="1">
    <source>
        <dbReference type="ARBA" id="ARBA00000469"/>
    </source>
</evidence>
<evidence type="ECO:0000256" key="39">
    <source>
        <dbReference type="ARBA" id="ARBA00083277"/>
    </source>
</evidence>
<evidence type="ECO:0000256" key="18">
    <source>
        <dbReference type="ARBA" id="ARBA00023136"/>
    </source>
</evidence>
<comment type="catalytic activity">
    <reaction evidence="33">
        <text>(3S)-3-hydroxydodecanoyl-CoA + NAD(+) = 3-oxododecanoyl-CoA + NADH + H(+)</text>
        <dbReference type="Rhea" id="RHEA:31179"/>
        <dbReference type="ChEBI" id="CHEBI:15378"/>
        <dbReference type="ChEBI" id="CHEBI:57540"/>
        <dbReference type="ChEBI" id="CHEBI:57945"/>
        <dbReference type="ChEBI" id="CHEBI:62558"/>
        <dbReference type="ChEBI" id="CHEBI:62615"/>
    </reaction>
    <physiologicalReaction direction="left-to-right" evidence="33">
        <dbReference type="Rhea" id="RHEA:31180"/>
    </physiologicalReaction>
</comment>
<reference evidence="45" key="2">
    <citation type="submission" date="2014-09" db="EMBL/GenBank/DDBJ databases">
        <authorList>
            <person name="Martin A.A."/>
        </authorList>
    </citation>
    <scope>NUCLEOTIDE SEQUENCE</scope>
    <source>
        <strain evidence="45">ED321</strain>
    </source>
</reference>
<keyword evidence="12" id="KW-0809">Transit peptide</keyword>
<dbReference type="Pfam" id="PF00378">
    <property type="entry name" value="ECH_1"/>
    <property type="match status" value="1"/>
</dbReference>
<dbReference type="FunFam" id="3.40.50.720:FF:000009">
    <property type="entry name" value="Fatty oxidation complex, alpha subunit"/>
    <property type="match status" value="1"/>
</dbReference>
<reference evidence="44" key="1">
    <citation type="submission" date="2014-09" db="EMBL/GenBank/DDBJ databases">
        <authorList>
            <person name="Aslett A.Martin."/>
        </authorList>
    </citation>
    <scope>NUCLEOTIDE SEQUENCE</scope>
    <source>
        <strain evidence="44">ED321 Heterogonic</strain>
    </source>
</reference>
<evidence type="ECO:0000256" key="41">
    <source>
        <dbReference type="PIRSR" id="PIRSR612803-2"/>
    </source>
</evidence>
<dbReference type="EC" id="1.1.1.211" evidence="36"/>
<comment type="similarity">
    <text evidence="5">In the N-terminal section; belongs to the enoyl-CoA hydratase/isomerase family.</text>
</comment>
<keyword evidence="10" id="KW-0999">Mitochondrion inner membrane</keyword>
<keyword evidence="13" id="KW-0007">Acetylation</keyword>
<comment type="catalytic activity">
    <reaction evidence="26">
        <text>a long-chain (3S)-3-hydroxy fatty acyl-CoA + NAD(+) = a long-chain 3-oxo-fatty acyl-CoA + NADH + H(+)</text>
        <dbReference type="Rhea" id="RHEA:52656"/>
        <dbReference type="ChEBI" id="CHEBI:15378"/>
        <dbReference type="ChEBI" id="CHEBI:57540"/>
        <dbReference type="ChEBI" id="CHEBI:57945"/>
        <dbReference type="ChEBI" id="CHEBI:136757"/>
        <dbReference type="ChEBI" id="CHEBI:136758"/>
        <dbReference type="EC" id="1.1.1.211"/>
    </reaction>
    <physiologicalReaction direction="left-to-right" evidence="26">
        <dbReference type="Rhea" id="RHEA:52657"/>
    </physiologicalReaction>
</comment>
<evidence type="ECO:0000256" key="10">
    <source>
        <dbReference type="ARBA" id="ARBA00022792"/>
    </source>
</evidence>
<comment type="similarity">
    <text evidence="4">In the central section; belongs to the 3-hydroxyacyl-CoA dehydrogenase family.</text>
</comment>
<dbReference type="WormBase" id="SRAE_2000047300">
    <property type="protein sequence ID" value="SRP08486"/>
    <property type="gene ID" value="WBGene00260667"/>
</dbReference>
<evidence type="ECO:0000256" key="27">
    <source>
        <dbReference type="ARBA" id="ARBA00051215"/>
    </source>
</evidence>
<protein>
    <recommendedName>
        <fullName evidence="37">Trifunctional enzyme subunit alpha, mitochondrial</fullName>
        <ecNumber evidence="36">1.1.1.211</ecNumber>
        <ecNumber evidence="6">4.2.1.17</ecNumber>
    </recommendedName>
    <alternativeName>
        <fullName evidence="38">Monolysocardiolipin acyltransferase</fullName>
    </alternativeName>
    <alternativeName>
        <fullName evidence="39">TP-alpha</fullName>
    </alternativeName>
</protein>
<feature type="domain" description="3-hydroxyacyl-CoA dehydrogenase C-terminal" evidence="42">
    <location>
        <begin position="554"/>
        <end position="649"/>
    </location>
</feature>
<feature type="site" description="Important for long-chain enoyl-CoA hydratase activity" evidence="41">
    <location>
        <position position="161"/>
    </location>
</feature>
<dbReference type="GO" id="GO:0070403">
    <property type="term" value="F:NAD+ binding"/>
    <property type="evidence" value="ECO:0007669"/>
    <property type="project" value="InterPro"/>
</dbReference>
<comment type="catalytic activity">
    <reaction evidence="21">
        <text>a (3S)-3-hydroxyacyl-CoA = a (2E)-enoyl-CoA + H2O</text>
        <dbReference type="Rhea" id="RHEA:16105"/>
        <dbReference type="ChEBI" id="CHEBI:15377"/>
        <dbReference type="ChEBI" id="CHEBI:57318"/>
        <dbReference type="ChEBI" id="CHEBI:58856"/>
        <dbReference type="EC" id="4.2.1.17"/>
    </reaction>
    <physiologicalReaction direction="right-to-left" evidence="21">
        <dbReference type="Rhea" id="RHEA:16107"/>
    </physiologicalReaction>
</comment>
<dbReference type="FunFam" id="1.10.1040.50:FF:000002">
    <property type="entry name" value="Trifunctional enzyme subunit alpha, mitochondrial"/>
    <property type="match status" value="1"/>
</dbReference>
<gene>
    <name evidence="44 46 47" type="ORF">SRAE_2000047300</name>
</gene>
<comment type="catalytic activity">
    <reaction evidence="25">
        <text>1'-[1,2-di-(9Z,12Z-octadecadienoyl)-sn-glycero-3-phospho]-3'-[1-(9Z,12Z-octadecadienoyl)-sn-glycero-3-phospho]-glycerol + (9Z,12Z)-octadecadienoyl-CoA = 1',3'-bis-[1,2-di-(9Z,12Z-octadecadienoyl)-sn-glycero-3-phospho]-glycerol + CoA</text>
        <dbReference type="Rhea" id="RHEA:43672"/>
        <dbReference type="ChEBI" id="CHEBI:57287"/>
        <dbReference type="ChEBI" id="CHEBI:57383"/>
        <dbReference type="ChEBI" id="CHEBI:83580"/>
        <dbReference type="ChEBI" id="CHEBI:83581"/>
    </reaction>
    <physiologicalReaction direction="left-to-right" evidence="25">
        <dbReference type="Rhea" id="RHEA:43673"/>
    </physiologicalReaction>
</comment>
<dbReference type="InterPro" id="IPR006176">
    <property type="entry name" value="3-OHacyl-CoA_DH_NAD-bd"/>
</dbReference>
<dbReference type="GO" id="GO:0004300">
    <property type="term" value="F:enoyl-CoA hydratase activity"/>
    <property type="evidence" value="ECO:0007669"/>
    <property type="project" value="UniProtKB-EC"/>
</dbReference>
<evidence type="ECO:0000256" key="8">
    <source>
        <dbReference type="ARBA" id="ARBA00022553"/>
    </source>
</evidence>
<dbReference type="SUPFAM" id="SSF52096">
    <property type="entry name" value="ClpP/crotonase"/>
    <property type="match status" value="1"/>
</dbReference>
<dbReference type="Pfam" id="PF00725">
    <property type="entry name" value="3HCDH"/>
    <property type="match status" value="2"/>
</dbReference>
<dbReference type="Gene3D" id="1.10.1040.50">
    <property type="match status" value="1"/>
</dbReference>
<feature type="active site" description="For hydroxyacyl-coenzyme A dehydrogenase activity" evidence="40">
    <location>
        <position position="520"/>
    </location>
</feature>
<dbReference type="Pfam" id="PF02737">
    <property type="entry name" value="3HCDH_N"/>
    <property type="match status" value="1"/>
</dbReference>
<evidence type="ECO:0000313" key="44">
    <source>
        <dbReference type="EMBL" id="CEF65797.1"/>
    </source>
</evidence>
<comment type="catalytic activity">
    <reaction evidence="28">
        <text>(3S)-hydroxyoctanoyl-CoA = (2E)-octenoyl-CoA + H2O</text>
        <dbReference type="Rhea" id="RHEA:31199"/>
        <dbReference type="ChEBI" id="CHEBI:15377"/>
        <dbReference type="ChEBI" id="CHEBI:62242"/>
        <dbReference type="ChEBI" id="CHEBI:62617"/>
    </reaction>
    <physiologicalReaction direction="right-to-left" evidence="28">
        <dbReference type="Rhea" id="RHEA:31201"/>
    </physiologicalReaction>
</comment>
<dbReference type="GO" id="GO:0016509">
    <property type="term" value="F:long-chain (3S)-3-hydroxyacyl-CoA dehydrogenase (NAD+) activity"/>
    <property type="evidence" value="ECO:0007669"/>
    <property type="project" value="UniProtKB-EC"/>
</dbReference>
<evidence type="ECO:0000256" key="33">
    <source>
        <dbReference type="ARBA" id="ARBA00052945"/>
    </source>
</evidence>
<dbReference type="GO" id="GO:0006635">
    <property type="term" value="P:fatty acid beta-oxidation"/>
    <property type="evidence" value="ECO:0007669"/>
    <property type="project" value="UniProtKB-UniPathway"/>
</dbReference>
<dbReference type="InterPro" id="IPR029045">
    <property type="entry name" value="ClpP/crotonase-like_dom_sf"/>
</dbReference>
<keyword evidence="18" id="KW-0472">Membrane</keyword>
<evidence type="ECO:0000256" key="35">
    <source>
        <dbReference type="ARBA" id="ARBA00062153"/>
    </source>
</evidence>
<evidence type="ECO:0000313" key="45">
    <source>
        <dbReference type="Proteomes" id="UP000035682"/>
    </source>
</evidence>
<evidence type="ECO:0000256" key="24">
    <source>
        <dbReference type="ARBA" id="ARBA00049556"/>
    </source>
</evidence>
<dbReference type="FunFam" id="3.90.226.10:FF:000011">
    <property type="entry name" value="Fatty acid oxidation complex subunit alpha"/>
    <property type="match status" value="1"/>
</dbReference>
<dbReference type="WBParaSite" id="SRAE_2000047300.1">
    <property type="protein sequence ID" value="SRAE_2000047300.1"/>
    <property type="gene ID" value="WBGene00260667"/>
</dbReference>
<keyword evidence="15" id="KW-0520">NAD</keyword>
<dbReference type="SUPFAM" id="SSF48179">
    <property type="entry name" value="6-phosphogluconate dehydrogenase C-terminal domain-like"/>
    <property type="match status" value="2"/>
</dbReference>
<evidence type="ECO:0000256" key="16">
    <source>
        <dbReference type="ARBA" id="ARBA00023098"/>
    </source>
</evidence>
<evidence type="ECO:0000256" key="26">
    <source>
        <dbReference type="ARBA" id="ARBA00050446"/>
    </source>
</evidence>
<dbReference type="EMBL" id="LN609529">
    <property type="protein sequence ID" value="CEF65797.1"/>
    <property type="molecule type" value="Genomic_DNA"/>
</dbReference>
<evidence type="ECO:0000256" key="5">
    <source>
        <dbReference type="ARBA" id="ARBA00008750"/>
    </source>
</evidence>
<dbReference type="eggNOG" id="KOG1683">
    <property type="taxonomic scope" value="Eukaryota"/>
</dbReference>
<comment type="catalytic activity">
    <reaction evidence="31">
        <text>(3S)-hydroxytetradecanoyl-CoA + NAD(+) = 3-oxotetradecanoyl-CoA + NADH + H(+)</text>
        <dbReference type="Rhea" id="RHEA:31167"/>
        <dbReference type="ChEBI" id="CHEBI:15378"/>
        <dbReference type="ChEBI" id="CHEBI:57540"/>
        <dbReference type="ChEBI" id="CHEBI:57945"/>
        <dbReference type="ChEBI" id="CHEBI:62543"/>
        <dbReference type="ChEBI" id="CHEBI:62614"/>
    </reaction>
    <physiologicalReaction direction="left-to-right" evidence="31">
        <dbReference type="Rhea" id="RHEA:31168"/>
    </physiologicalReaction>
</comment>
<evidence type="ECO:0000256" key="25">
    <source>
        <dbReference type="ARBA" id="ARBA00050222"/>
    </source>
</evidence>
<comment type="catalytic activity">
    <reaction evidence="30">
        <text>(3S)-3-hydroxydodecanoyl-CoA = (2E)-dodecenoyl-CoA + H2O</text>
        <dbReference type="Rhea" id="RHEA:31075"/>
        <dbReference type="ChEBI" id="CHEBI:15377"/>
        <dbReference type="ChEBI" id="CHEBI:57330"/>
        <dbReference type="ChEBI" id="CHEBI:62558"/>
    </reaction>
    <physiologicalReaction direction="right-to-left" evidence="30">
        <dbReference type="Rhea" id="RHEA:31077"/>
    </physiologicalReaction>
</comment>
<dbReference type="InterPro" id="IPR008927">
    <property type="entry name" value="6-PGluconate_DH-like_C_sf"/>
</dbReference>
<evidence type="ECO:0000256" key="21">
    <source>
        <dbReference type="ARBA" id="ARBA00035854"/>
    </source>
</evidence>
<dbReference type="CTD" id="36378161"/>
<sequence length="776" mass="84280">MHIFFFYQTLSFAQTNYVSNHIFKLSSGLSRSKVLLPTFRGLSTSNGQSAVSYTIKDDIAVVKMDIPGAKQNVLNESITDGFNKVFDEINKNDLIKGIVIMSGKPGSFVAGADVTMLQKAGSSSAVEKLSREGQAQFARLEGSKKPIVAAIMGPCMGGGLELALACHYRIAVNNNNTTMALPEVMLGLMPGAGGTQRLPKLVSVQNALDMMLTGKNIKPQKAKKIGLVDLVVQPLGVGIESAEIGTHKYLEKVAIDTARNIANGSLKVERVRPLFERVQNYLLSRRPLIDSVVMRMAKDKIMKQTLGNYPAPLKILSTIRTGLVEGSEAGYDAEARSFGELSETGASQALIGLFHGSTDAKKNKYGEGRPINEVSVIGSGLMGAGIANVTIDKGITTNLLDVNQKALDRGMGQIFSQLDGSVKRKRYTKSEKDVFASKLNTTTDYNTIKNSDIVIEAVFEDMSLKHKIIKQIESVVGENCVIASNTSALPIAEIAKASKKPENVIGMHYFSPVDKMQLLEIITHDKTSQETIATAAKLGFAQKKLVVVVKDCPGFFVVRCLGPMSAEIFRLLQEGVGPKEVDTMTKKFGFPVGGATLADEVGLDVAIHVAEFLTTKLGNRMGGGNNALLRELVNDGHLGKKNSSGIFTYKKDGKKVKKEVNEVAAKIFEKYRQDAPTSVSSTEDRQLRVVSRFVNEAALCLQEEVIRSPSDGDVASVFGIGFPPFWGGPFRFVDLYGAQKLVKNMERFANAYDSAQFMPCDLLMDYAKSGKKFYKA</sequence>
<dbReference type="RefSeq" id="XP_024504997.1">
    <property type="nucleotide sequence ID" value="XM_024651306.1"/>
</dbReference>
<comment type="catalytic activity">
    <reaction evidence="24">
        <text>a (3S)-3-hydroxyacyl-CoA + NAD(+) = a 3-oxoacyl-CoA + NADH + H(+)</text>
        <dbReference type="Rhea" id="RHEA:22432"/>
        <dbReference type="ChEBI" id="CHEBI:15378"/>
        <dbReference type="ChEBI" id="CHEBI:57318"/>
        <dbReference type="ChEBI" id="CHEBI:57540"/>
        <dbReference type="ChEBI" id="CHEBI:57945"/>
        <dbReference type="ChEBI" id="CHEBI:90726"/>
        <dbReference type="EC" id="1.1.1.35"/>
    </reaction>
</comment>
<comment type="catalytic activity">
    <reaction evidence="27">
        <text>a 4-saturated-(3S)-3-hydroxyacyl-CoA = a (3E)-enoyl-CoA + H2O</text>
        <dbReference type="Rhea" id="RHEA:20724"/>
        <dbReference type="ChEBI" id="CHEBI:15377"/>
        <dbReference type="ChEBI" id="CHEBI:58521"/>
        <dbReference type="ChEBI" id="CHEBI:137480"/>
        <dbReference type="EC" id="4.2.1.17"/>
    </reaction>
    <physiologicalReaction direction="right-to-left" evidence="27">
        <dbReference type="Rhea" id="RHEA:20726"/>
    </physiologicalReaction>
</comment>
<evidence type="ECO:0000256" key="9">
    <source>
        <dbReference type="ARBA" id="ARBA00022679"/>
    </source>
</evidence>
<evidence type="ECO:0000256" key="34">
    <source>
        <dbReference type="ARBA" id="ARBA00052989"/>
    </source>
</evidence>
<dbReference type="STRING" id="34506.A0A090L7U0"/>
<feature type="site" description="Important for long-chain enoyl-CoA hydratase activity" evidence="41">
    <location>
        <position position="183"/>
    </location>
</feature>